<keyword evidence="3 5" id="KW-1133">Transmembrane helix</keyword>
<dbReference type="GO" id="GO:0005506">
    <property type="term" value="F:iron ion binding"/>
    <property type="evidence" value="ECO:0007669"/>
    <property type="project" value="InterPro"/>
</dbReference>
<dbReference type="EMBL" id="MN739353">
    <property type="protein sequence ID" value="QHT00249.1"/>
    <property type="molecule type" value="Genomic_DNA"/>
</dbReference>
<dbReference type="Pfam" id="PF04116">
    <property type="entry name" value="FA_hydroxylase"/>
    <property type="match status" value="1"/>
</dbReference>
<dbReference type="GO" id="GO:0016491">
    <property type="term" value="F:oxidoreductase activity"/>
    <property type="evidence" value="ECO:0007669"/>
    <property type="project" value="InterPro"/>
</dbReference>
<organism evidence="7">
    <name type="scientific">viral metagenome</name>
    <dbReference type="NCBI Taxonomy" id="1070528"/>
    <lineage>
        <taxon>unclassified sequences</taxon>
        <taxon>metagenomes</taxon>
        <taxon>organismal metagenomes</taxon>
    </lineage>
</organism>
<dbReference type="AlphaFoldDB" id="A0A6C0C9A6"/>
<dbReference type="GO" id="GO:0008610">
    <property type="term" value="P:lipid biosynthetic process"/>
    <property type="evidence" value="ECO:0007669"/>
    <property type="project" value="InterPro"/>
</dbReference>
<evidence type="ECO:0000256" key="3">
    <source>
        <dbReference type="ARBA" id="ARBA00022989"/>
    </source>
</evidence>
<feature type="domain" description="Fatty acid hydroxylase" evidence="6">
    <location>
        <begin position="67"/>
        <end position="206"/>
    </location>
</feature>
<dbReference type="InterPro" id="IPR006694">
    <property type="entry name" value="Fatty_acid_hydroxylase"/>
</dbReference>
<evidence type="ECO:0000256" key="5">
    <source>
        <dbReference type="SAM" id="Phobius"/>
    </source>
</evidence>
<evidence type="ECO:0000256" key="4">
    <source>
        <dbReference type="ARBA" id="ARBA00023136"/>
    </source>
</evidence>
<accession>A0A6C0C9A6</accession>
<protein>
    <recommendedName>
        <fullName evidence="6">Fatty acid hydroxylase domain-containing protein</fullName>
    </recommendedName>
</protein>
<dbReference type="PANTHER" id="PTHR11863">
    <property type="entry name" value="STEROL DESATURASE"/>
    <property type="match status" value="1"/>
</dbReference>
<proteinExistence type="predicted"/>
<keyword evidence="4 5" id="KW-0472">Membrane</keyword>
<reference evidence="7" key="1">
    <citation type="journal article" date="2020" name="Nature">
        <title>Giant virus diversity and host interactions through global metagenomics.</title>
        <authorList>
            <person name="Schulz F."/>
            <person name="Roux S."/>
            <person name="Paez-Espino D."/>
            <person name="Jungbluth S."/>
            <person name="Walsh D.A."/>
            <person name="Denef V.J."/>
            <person name="McMahon K.D."/>
            <person name="Konstantinidis K.T."/>
            <person name="Eloe-Fadrosh E.A."/>
            <person name="Kyrpides N.C."/>
            <person name="Woyke T."/>
        </authorList>
    </citation>
    <scope>NUCLEOTIDE SEQUENCE</scope>
    <source>
        <strain evidence="7">GVMAG-M-3300020192-26</strain>
    </source>
</reference>
<comment type="subcellular location">
    <subcellularLocation>
        <location evidence="1">Membrane</location>
    </subcellularLocation>
</comment>
<name>A0A6C0C9A6_9ZZZZ</name>
<evidence type="ECO:0000256" key="1">
    <source>
        <dbReference type="ARBA" id="ARBA00004370"/>
    </source>
</evidence>
<feature type="transmembrane region" description="Helical" evidence="5">
    <location>
        <begin position="21"/>
        <end position="42"/>
    </location>
</feature>
<evidence type="ECO:0000313" key="7">
    <source>
        <dbReference type="EMBL" id="QHT00249.1"/>
    </source>
</evidence>
<evidence type="ECO:0000259" key="6">
    <source>
        <dbReference type="Pfam" id="PF04116"/>
    </source>
</evidence>
<keyword evidence="2 5" id="KW-0812">Transmembrane</keyword>
<dbReference type="GO" id="GO:0016020">
    <property type="term" value="C:membrane"/>
    <property type="evidence" value="ECO:0007669"/>
    <property type="project" value="UniProtKB-SubCell"/>
</dbReference>
<dbReference type="InterPro" id="IPR050307">
    <property type="entry name" value="Sterol_Desaturase_Related"/>
</dbReference>
<evidence type="ECO:0000256" key="2">
    <source>
        <dbReference type="ARBA" id="ARBA00022692"/>
    </source>
</evidence>
<feature type="transmembrane region" description="Helical" evidence="5">
    <location>
        <begin position="54"/>
        <end position="72"/>
    </location>
</feature>
<sequence length="219" mass="26563">MSFIAYVQRNKQYITPRSCQYSVESISIFLLTIFIETCTYYFALHSITFRDTCIFYDLLTFVPISFLFELMYDFIHYWIHRISHVNKFLYLYLHQYHHSKTDVTFMDTYYQHPIDFVLSNSIPLLITISMIDMSKYQFAMMMTYKTIVEVSGHTGKNINQKSFPQFPWIPAYFDISLCTHDHDIHHRYFNYNFSKRFSLWDKVFGTYKPNSYCENLLYK</sequence>